<keyword evidence="7" id="KW-1185">Reference proteome</keyword>
<sequence>MKGTFTSVTALALAGNVAAFWRMPCRSHTGIARIDPLVAPADVADHSHLVFGSGNFGNNATFKDLTQCPDLTHDCSSCAVTQDKSAYWTPPMYFRHKNGTVEMVENVGGMLAYYLFYLDDVQPFPEGFQMIAGDPTFRNFSGPFPDEPLSSWPTDPSDQFFLEQRAIGYNCLNYAKDPEPSLYRHVFPERSVMDSQCKDGLRLEMAFPSCGTGELDSPNHRSHVAYPSLVKEGNCPKGYDVHYPFLFYETIFATQKFAGMDGEFVLSTGDPVGASYHADFMMGWDSADFLGKAINTCTSSSGRIEDCPLFNIQSDAEAAKCKFPVPDYLDGDDCTGPREDLPVGVPIQYGPEPATKYPVQGAKGGPATSAPKPSSAPKNEPQPYKPAEAPKPSEVKPNPPAYAPAEPSVTAAPSAPPASKGNKITTKYVTKGNEVYEYIIEEVDVTVTETKTATAAAGAPKAYDTPPSYKRHVERHAHHHRH</sequence>
<reference evidence="5 7" key="2">
    <citation type="submission" date="2023-09" db="EMBL/GenBank/DDBJ databases">
        <title>Complete-Gapless Cercospora beticola genome.</title>
        <authorList>
            <person name="Wyatt N.A."/>
            <person name="Spanner R.E."/>
            <person name="Bolton M.D."/>
        </authorList>
    </citation>
    <scope>NUCLEOTIDE SEQUENCE [LARGE SCALE GENOMIC DNA]</scope>
    <source>
        <strain evidence="5">Cb09-40</strain>
    </source>
</reference>
<dbReference type="EMBL" id="LKMD01000106">
    <property type="protein sequence ID" value="PIA92173.1"/>
    <property type="molecule type" value="Genomic_DNA"/>
</dbReference>
<proteinExistence type="predicted"/>
<evidence type="ECO:0000256" key="1">
    <source>
        <dbReference type="SAM" id="MobiDB-lite"/>
    </source>
</evidence>
<evidence type="ECO:0000313" key="6">
    <source>
        <dbReference type="Proteomes" id="UP000230605"/>
    </source>
</evidence>
<keyword evidence="2" id="KW-0732">Signal</keyword>
<evidence type="ECO:0000313" key="7">
    <source>
        <dbReference type="Proteomes" id="UP001302367"/>
    </source>
</evidence>
<reference evidence="4 6" key="1">
    <citation type="submission" date="2015-10" db="EMBL/GenBank/DDBJ databases">
        <title>The cercosporin biosynthetic gene cluster was horizontally transferred to several fungal lineages and shown to be expanded in Cercospora beticola based on microsynteny with recipient genomes.</title>
        <authorList>
            <person name="De Jonge R."/>
            <person name="Ebert M.K."/>
            <person name="Suttle J.C."/>
            <person name="Jurick Ii W.M."/>
            <person name="Secor G.A."/>
            <person name="Thomma B.P."/>
            <person name="Van De Peer Y."/>
            <person name="Bolton M.D."/>
        </authorList>
    </citation>
    <scope>NUCLEOTIDE SEQUENCE [LARGE SCALE GENOMIC DNA]</scope>
    <source>
        <strain evidence="4 6">09-40</strain>
    </source>
</reference>
<dbReference type="Proteomes" id="UP000230605">
    <property type="component" value="Chromosome 7"/>
</dbReference>
<dbReference type="Pfam" id="PF09362">
    <property type="entry name" value="DUF1996"/>
    <property type="match status" value="1"/>
</dbReference>
<dbReference type="PANTHER" id="PTHR43662">
    <property type="match status" value="1"/>
</dbReference>
<dbReference type="PANTHER" id="PTHR43662:SF7">
    <property type="entry name" value="DUF1996 DOMAIN-CONTAINING PROTEIN"/>
    <property type="match status" value="1"/>
</dbReference>
<feature type="region of interest" description="Disordered" evidence="1">
    <location>
        <begin position="332"/>
        <end position="423"/>
    </location>
</feature>
<gene>
    <name evidence="4" type="ORF">CB0940_09435</name>
    <name evidence="5" type="ORF">RHO25_010906</name>
</gene>
<feature type="compositionally biased region" description="Low complexity" evidence="1">
    <location>
        <begin position="453"/>
        <end position="466"/>
    </location>
</feature>
<protein>
    <recommendedName>
        <fullName evidence="3">DUF1996 domain-containing protein</fullName>
    </recommendedName>
</protein>
<dbReference type="Proteomes" id="UP001302367">
    <property type="component" value="Chromosome 7"/>
</dbReference>
<feature type="compositionally biased region" description="Low complexity" evidence="1">
    <location>
        <begin position="366"/>
        <end position="378"/>
    </location>
</feature>
<feature type="compositionally biased region" description="Basic residues" evidence="1">
    <location>
        <begin position="469"/>
        <end position="482"/>
    </location>
</feature>
<dbReference type="AlphaFoldDB" id="A0A2G5HIZ2"/>
<feature type="signal peptide" evidence="2">
    <location>
        <begin position="1"/>
        <end position="19"/>
    </location>
</feature>
<organism evidence="4 6">
    <name type="scientific">Cercospora beticola</name>
    <name type="common">Sugarbeet leaf spot fungus</name>
    <dbReference type="NCBI Taxonomy" id="122368"/>
    <lineage>
        <taxon>Eukaryota</taxon>
        <taxon>Fungi</taxon>
        <taxon>Dikarya</taxon>
        <taxon>Ascomycota</taxon>
        <taxon>Pezizomycotina</taxon>
        <taxon>Dothideomycetes</taxon>
        <taxon>Dothideomycetidae</taxon>
        <taxon>Mycosphaerellales</taxon>
        <taxon>Mycosphaerellaceae</taxon>
        <taxon>Cercospora</taxon>
    </lineage>
</organism>
<feature type="domain" description="DUF1996" evidence="3">
    <location>
        <begin position="35"/>
        <end position="284"/>
    </location>
</feature>
<name>A0A2G5HIZ2_CERBT</name>
<dbReference type="InterPro" id="IPR018535">
    <property type="entry name" value="DUF1996"/>
</dbReference>
<feature type="region of interest" description="Disordered" evidence="1">
    <location>
        <begin position="453"/>
        <end position="482"/>
    </location>
</feature>
<evidence type="ECO:0000313" key="4">
    <source>
        <dbReference type="EMBL" id="PIA92173.1"/>
    </source>
</evidence>
<evidence type="ECO:0000256" key="2">
    <source>
        <dbReference type="SAM" id="SignalP"/>
    </source>
</evidence>
<accession>A0A2G5HIZ2</accession>
<dbReference type="OrthoDB" id="74764at2759"/>
<evidence type="ECO:0000259" key="3">
    <source>
        <dbReference type="Pfam" id="PF09362"/>
    </source>
</evidence>
<feature type="chain" id="PRO_5013619859" description="DUF1996 domain-containing protein" evidence="2">
    <location>
        <begin position="20"/>
        <end position="482"/>
    </location>
</feature>
<evidence type="ECO:0000313" key="5">
    <source>
        <dbReference type="EMBL" id="WPB06249.1"/>
    </source>
</evidence>
<dbReference type="EMBL" id="CP134190">
    <property type="protein sequence ID" value="WPB06249.1"/>
    <property type="molecule type" value="Genomic_DNA"/>
</dbReference>
<feature type="compositionally biased region" description="Low complexity" evidence="1">
    <location>
        <begin position="403"/>
        <end position="419"/>
    </location>
</feature>